<keyword evidence="1" id="KW-1133">Transmembrane helix</keyword>
<feature type="transmembrane region" description="Helical" evidence="1">
    <location>
        <begin position="27"/>
        <end position="44"/>
    </location>
</feature>
<dbReference type="Proteomes" id="UP000244089">
    <property type="component" value="Unassembled WGS sequence"/>
</dbReference>
<evidence type="ECO:0000313" key="3">
    <source>
        <dbReference type="Proteomes" id="UP000244089"/>
    </source>
</evidence>
<accession>A0A2T5RF42</accession>
<keyword evidence="1" id="KW-0472">Membrane</keyword>
<keyword evidence="1" id="KW-0812">Transmembrane</keyword>
<protein>
    <submittedName>
        <fullName evidence="2">Uncharacterized protein</fullName>
    </submittedName>
</protein>
<evidence type="ECO:0000256" key="1">
    <source>
        <dbReference type="SAM" id="Phobius"/>
    </source>
</evidence>
<organism evidence="2 3">
    <name type="scientific">Halanaerobium saccharolyticum</name>
    <dbReference type="NCBI Taxonomy" id="43595"/>
    <lineage>
        <taxon>Bacteria</taxon>
        <taxon>Bacillati</taxon>
        <taxon>Bacillota</taxon>
        <taxon>Clostridia</taxon>
        <taxon>Halanaerobiales</taxon>
        <taxon>Halanaerobiaceae</taxon>
        <taxon>Halanaerobium</taxon>
    </lineage>
</organism>
<dbReference type="EMBL" id="QAXS01000065">
    <property type="protein sequence ID" value="PTV92839.1"/>
    <property type="molecule type" value="Genomic_DNA"/>
</dbReference>
<dbReference type="AlphaFoldDB" id="A0A2T5RF42"/>
<evidence type="ECO:0000313" key="2">
    <source>
        <dbReference type="EMBL" id="PTV92839.1"/>
    </source>
</evidence>
<gene>
    <name evidence="2" type="ORF">C8C76_1652</name>
</gene>
<comment type="caution">
    <text evidence="2">The sequence shown here is derived from an EMBL/GenBank/DDBJ whole genome shotgun (WGS) entry which is preliminary data.</text>
</comment>
<sequence length="57" mass="6505">MSILKSFYTVCMDLGKYVSNLPLSTQIVIYILMIFNASVLIKDLRSNIKDIKLMMSS</sequence>
<reference evidence="2 3" key="1">
    <citation type="submission" date="2018-04" db="EMBL/GenBank/DDBJ databases">
        <title>Subsurface microbial communities from deep shales in Ohio and West Virginia, USA.</title>
        <authorList>
            <person name="Wrighton K."/>
        </authorList>
    </citation>
    <scope>NUCLEOTIDE SEQUENCE [LARGE SCALE GENOMIC DNA]</scope>
    <source>
        <strain evidence="2 3">WC1</strain>
    </source>
</reference>
<name>A0A2T5RF42_9FIRM</name>
<proteinExistence type="predicted"/>